<accession>A0A150J4Q3</accession>
<protein>
    <submittedName>
        <fullName evidence="1">Uncharacterized protein</fullName>
    </submittedName>
</protein>
<comment type="caution">
    <text evidence="1">The sequence shown here is derived from an EMBL/GenBank/DDBJ whole genome shotgun (WGS) entry which is preliminary data.</text>
</comment>
<evidence type="ECO:0000313" key="2">
    <source>
        <dbReference type="Proteomes" id="UP000075398"/>
    </source>
</evidence>
<reference evidence="1 2" key="1">
    <citation type="journal article" date="2016" name="ISME J.">
        <title>Chasing the elusive Euryarchaeota class WSA2: genomes reveal a uniquely fastidious methyl-reducing methanogen.</title>
        <authorList>
            <person name="Nobu M.K."/>
            <person name="Narihiro T."/>
            <person name="Kuroda K."/>
            <person name="Mei R."/>
            <person name="Liu W.T."/>
        </authorList>
    </citation>
    <scope>NUCLEOTIDE SEQUENCE [LARGE SCALE GENOMIC DNA]</scope>
    <source>
        <strain evidence="1">U1lsi0528_Bin055</strain>
    </source>
</reference>
<proteinExistence type="predicted"/>
<evidence type="ECO:0000313" key="1">
    <source>
        <dbReference type="EMBL" id="KYC52206.1"/>
    </source>
</evidence>
<gene>
    <name evidence="1" type="ORF">AMQ22_00933</name>
</gene>
<organism evidence="1 2">
    <name type="scientific">Candidatus Methanofastidiosum methylothiophilum</name>
    <dbReference type="NCBI Taxonomy" id="1705564"/>
    <lineage>
        <taxon>Archaea</taxon>
        <taxon>Methanobacteriati</taxon>
        <taxon>Methanobacteriota</taxon>
        <taxon>Stenosarchaea group</taxon>
        <taxon>Candidatus Methanofastidiosia</taxon>
        <taxon>Candidatus Methanofastidiosales</taxon>
        <taxon>Candidatus Methanofastidiosaceae</taxon>
        <taxon>Candidatus Methanofastidiosum</taxon>
    </lineage>
</organism>
<name>A0A150J4Q3_9EURY</name>
<dbReference type="EMBL" id="LNGC01000030">
    <property type="protein sequence ID" value="KYC52206.1"/>
    <property type="molecule type" value="Genomic_DNA"/>
</dbReference>
<dbReference type="AlphaFoldDB" id="A0A150J4Q3"/>
<sequence length="125" mass="14638">MAGMTESRGLERRMTELLPEDEIKFQKWVKNLPWYSEFKAKVGKEPNLDSTDYDYRAAYLAGVKPAKYKEDNTYHWPSQVGNIQLKNANHPTAWMNDFMSSTGTDPLRLGIRSPEEAWNYYRNLK</sequence>
<dbReference type="Proteomes" id="UP000075398">
    <property type="component" value="Unassembled WGS sequence"/>
</dbReference>